<keyword evidence="1" id="KW-0472">Membrane</keyword>
<comment type="caution">
    <text evidence="2">The sequence shown here is derived from an EMBL/GenBank/DDBJ whole genome shotgun (WGS) entry which is preliminary data.</text>
</comment>
<evidence type="ECO:0000313" key="3">
    <source>
        <dbReference type="Proteomes" id="UP000729402"/>
    </source>
</evidence>
<keyword evidence="1" id="KW-1133">Transmembrane helix</keyword>
<dbReference type="AlphaFoldDB" id="A0A8J5VEX4"/>
<dbReference type="Proteomes" id="UP000729402">
    <property type="component" value="Unassembled WGS sequence"/>
</dbReference>
<keyword evidence="1" id="KW-0812">Transmembrane</keyword>
<accession>A0A8J5VEX4</accession>
<gene>
    <name evidence="2" type="ORF">GUJ93_ZPchr0458g22289</name>
</gene>
<sequence>MRPQRRERAPRNPPRADLVGTGFASVLSAASFLTLATVGGGDGDGDGPPPGPFVHGDGRFRLVLAFALLAAGLLSIMHGMRTLAPPSVRPALLRAGSP</sequence>
<feature type="transmembrane region" description="Helical" evidence="1">
    <location>
        <begin position="60"/>
        <end position="80"/>
    </location>
</feature>
<dbReference type="EMBL" id="JAAALK010000953">
    <property type="protein sequence ID" value="KAG8043504.1"/>
    <property type="molecule type" value="Genomic_DNA"/>
</dbReference>
<feature type="transmembrane region" description="Helical" evidence="1">
    <location>
        <begin position="21"/>
        <end position="40"/>
    </location>
</feature>
<reference evidence="2" key="1">
    <citation type="journal article" date="2021" name="bioRxiv">
        <title>Whole Genome Assembly and Annotation of Northern Wild Rice, Zizania palustris L., Supports a Whole Genome Duplication in the Zizania Genus.</title>
        <authorList>
            <person name="Haas M."/>
            <person name="Kono T."/>
            <person name="Macchietto M."/>
            <person name="Millas R."/>
            <person name="McGilp L."/>
            <person name="Shao M."/>
            <person name="Duquette J."/>
            <person name="Hirsch C.N."/>
            <person name="Kimball J."/>
        </authorList>
    </citation>
    <scope>NUCLEOTIDE SEQUENCE</scope>
    <source>
        <tissue evidence="2">Fresh leaf tissue</tissue>
    </source>
</reference>
<proteinExistence type="predicted"/>
<evidence type="ECO:0000313" key="2">
    <source>
        <dbReference type="EMBL" id="KAG8043504.1"/>
    </source>
</evidence>
<organism evidence="2 3">
    <name type="scientific">Zizania palustris</name>
    <name type="common">Northern wild rice</name>
    <dbReference type="NCBI Taxonomy" id="103762"/>
    <lineage>
        <taxon>Eukaryota</taxon>
        <taxon>Viridiplantae</taxon>
        <taxon>Streptophyta</taxon>
        <taxon>Embryophyta</taxon>
        <taxon>Tracheophyta</taxon>
        <taxon>Spermatophyta</taxon>
        <taxon>Magnoliopsida</taxon>
        <taxon>Liliopsida</taxon>
        <taxon>Poales</taxon>
        <taxon>Poaceae</taxon>
        <taxon>BOP clade</taxon>
        <taxon>Oryzoideae</taxon>
        <taxon>Oryzeae</taxon>
        <taxon>Zizaniinae</taxon>
        <taxon>Zizania</taxon>
    </lineage>
</organism>
<name>A0A8J5VEX4_ZIZPA</name>
<evidence type="ECO:0000256" key="1">
    <source>
        <dbReference type="SAM" id="Phobius"/>
    </source>
</evidence>
<protein>
    <submittedName>
        <fullName evidence="2">Uncharacterized protein</fullName>
    </submittedName>
</protein>
<keyword evidence="3" id="KW-1185">Reference proteome</keyword>
<reference evidence="2" key="2">
    <citation type="submission" date="2021-02" db="EMBL/GenBank/DDBJ databases">
        <authorList>
            <person name="Kimball J.A."/>
            <person name="Haas M.W."/>
            <person name="Macchietto M."/>
            <person name="Kono T."/>
            <person name="Duquette J."/>
            <person name="Shao M."/>
        </authorList>
    </citation>
    <scope>NUCLEOTIDE SEQUENCE</scope>
    <source>
        <tissue evidence="2">Fresh leaf tissue</tissue>
    </source>
</reference>